<dbReference type="EMBL" id="AP006618">
    <property type="protein sequence ID" value="BAD57717.1"/>
    <property type="molecule type" value="Genomic_DNA"/>
</dbReference>
<gene>
    <name evidence="3" type="ordered locus">NFA_28700</name>
</gene>
<keyword evidence="4" id="KW-1185">Reference proteome</keyword>
<feature type="domain" description="EcoEI R protein C-terminal" evidence="2">
    <location>
        <begin position="224"/>
        <end position="351"/>
    </location>
</feature>
<reference evidence="3 4" key="1">
    <citation type="journal article" date="2004" name="Proc. Natl. Acad. Sci. U.S.A.">
        <title>The complete genomic sequence of Nocardia farcinica IFM 10152.</title>
        <authorList>
            <person name="Ishikawa J."/>
            <person name="Yamashita A."/>
            <person name="Mikami Y."/>
            <person name="Hoshino Y."/>
            <person name="Kurita H."/>
            <person name="Hotta K."/>
            <person name="Shiba T."/>
            <person name="Hattori M."/>
        </authorList>
    </citation>
    <scope>NUCLEOTIDE SEQUENCE [LARGE SCALE GENOMIC DNA]</scope>
    <source>
        <strain evidence="3 4">IFM 10152</strain>
    </source>
</reference>
<organism evidence="3 4">
    <name type="scientific">Nocardia farcinica (strain IFM 10152)</name>
    <dbReference type="NCBI Taxonomy" id="247156"/>
    <lineage>
        <taxon>Bacteria</taxon>
        <taxon>Bacillati</taxon>
        <taxon>Actinomycetota</taxon>
        <taxon>Actinomycetes</taxon>
        <taxon>Mycobacteriales</taxon>
        <taxon>Nocardiaceae</taxon>
        <taxon>Nocardia</taxon>
    </lineage>
</organism>
<proteinExistence type="predicted"/>
<dbReference type="GO" id="GO:0006304">
    <property type="term" value="P:DNA modification"/>
    <property type="evidence" value="ECO:0007669"/>
    <property type="project" value="InterPro"/>
</dbReference>
<protein>
    <submittedName>
        <fullName evidence="3">Putative restriction-modification system endonuclease</fullName>
    </submittedName>
</protein>
<dbReference type="REBASE" id="10432">
    <property type="entry name" value="NfaORF28700P"/>
</dbReference>
<evidence type="ECO:0000313" key="3">
    <source>
        <dbReference type="EMBL" id="BAD57717.1"/>
    </source>
</evidence>
<sequence length="477" mass="53501">MRGLRLHWRSARIPACHVQNCHKRSHSEMCDRGRRDGLTSRYAARPKAVRRRTPKLCETRRVDRSAPGFLDSRDEAESLMSRLEATDAVVDGSTRRRIPRRGGGHDGGSDRKRRFRSQSSDEPRCQIRVLVGVSYHDTPTDLRCQQLSSKSAAQATNRHRKAVAQRSWRAAVAEMLEHARRELRSIVGLLDKKKRVVVHTDFTDTLGDIVERDMPEMRSGTDVERYTAKVRDYLRRQPDNLALQKLRSGKPLTAADLESLEELLARSGAGEPDDMARAIDNAHGLGHFIRSLVGLDQQAVQEAFAEFLGERTATASQIDFVNLIIGHLTRHGEMDPKLLFEPPFTDAAPRGRHSCSHPIRRNGWWASSGRSTIPWSRPPDHEQGGARSEQGRSIHELASPAARFGCRSFGRYRGTGVGCTFAINDRGNARSPSELIQQVQSPCVYSERRRRRGSRQCGRKGGVEDVAKSGSRSEKAV</sequence>
<feature type="region of interest" description="Disordered" evidence="1">
    <location>
        <begin position="86"/>
        <end position="122"/>
    </location>
</feature>
<dbReference type="Proteomes" id="UP000006820">
    <property type="component" value="Chromosome"/>
</dbReference>
<keyword evidence="3" id="KW-0378">Hydrolase</keyword>
<dbReference type="GO" id="GO:0003677">
    <property type="term" value="F:DNA binding"/>
    <property type="evidence" value="ECO:0007669"/>
    <property type="project" value="InterPro"/>
</dbReference>
<dbReference type="HOGENOM" id="CLU_572164_0_0_11"/>
<dbReference type="eggNOG" id="COG4096">
    <property type="taxonomic scope" value="Bacteria"/>
</dbReference>
<dbReference type="GO" id="GO:0004519">
    <property type="term" value="F:endonuclease activity"/>
    <property type="evidence" value="ECO:0007669"/>
    <property type="project" value="UniProtKB-KW"/>
</dbReference>
<dbReference type="STRING" id="247156.NFA_28700"/>
<dbReference type="Pfam" id="PF08463">
    <property type="entry name" value="EcoEI_R_C"/>
    <property type="match status" value="1"/>
</dbReference>
<dbReference type="KEGG" id="nfa:NFA_28700"/>
<feature type="compositionally biased region" description="Basic and acidic residues" evidence="1">
    <location>
        <begin position="378"/>
        <end position="393"/>
    </location>
</feature>
<accession>Q5YVS4</accession>
<feature type="compositionally biased region" description="Basic residues" evidence="1">
    <location>
        <begin position="448"/>
        <end position="458"/>
    </location>
</feature>
<feature type="region of interest" description="Disordered" evidence="1">
    <location>
        <begin position="439"/>
        <end position="477"/>
    </location>
</feature>
<evidence type="ECO:0000313" key="4">
    <source>
        <dbReference type="Proteomes" id="UP000006820"/>
    </source>
</evidence>
<keyword evidence="3" id="KW-0255">Endonuclease</keyword>
<feature type="region of interest" description="Disordered" evidence="1">
    <location>
        <begin position="368"/>
        <end position="393"/>
    </location>
</feature>
<dbReference type="AlphaFoldDB" id="Q5YVS4"/>
<dbReference type="InterPro" id="IPR013670">
    <property type="entry name" value="EcoEI_R_C_dom"/>
</dbReference>
<feature type="compositionally biased region" description="Basic and acidic residues" evidence="1">
    <location>
        <begin position="461"/>
        <end position="477"/>
    </location>
</feature>
<keyword evidence="3" id="KW-0540">Nuclease</keyword>
<name>Q5YVS4_NOCFA</name>
<evidence type="ECO:0000259" key="2">
    <source>
        <dbReference type="Pfam" id="PF08463"/>
    </source>
</evidence>
<evidence type="ECO:0000256" key="1">
    <source>
        <dbReference type="SAM" id="MobiDB-lite"/>
    </source>
</evidence>